<feature type="non-terminal residue" evidence="10">
    <location>
        <position position="1"/>
    </location>
</feature>
<dbReference type="InterPro" id="IPR036890">
    <property type="entry name" value="HATPase_C_sf"/>
</dbReference>
<accession>A0ABS7CDZ9</accession>
<dbReference type="InterPro" id="IPR005467">
    <property type="entry name" value="His_kinase_dom"/>
</dbReference>
<keyword evidence="11" id="KW-1185">Reference proteome</keyword>
<evidence type="ECO:0000256" key="6">
    <source>
        <dbReference type="ARBA" id="ARBA00022777"/>
    </source>
</evidence>
<dbReference type="Gene3D" id="3.30.565.10">
    <property type="entry name" value="Histidine kinase-like ATPase, C-terminal domain"/>
    <property type="match status" value="1"/>
</dbReference>
<evidence type="ECO:0000256" key="2">
    <source>
        <dbReference type="ARBA" id="ARBA00004370"/>
    </source>
</evidence>
<organism evidence="10 11">
    <name type="scientific">Paenibacillus sepulcri</name>
    <dbReference type="NCBI Taxonomy" id="359917"/>
    <lineage>
        <taxon>Bacteria</taxon>
        <taxon>Bacillati</taxon>
        <taxon>Bacillota</taxon>
        <taxon>Bacilli</taxon>
        <taxon>Bacillales</taxon>
        <taxon>Paenibacillaceae</taxon>
        <taxon>Paenibacillus</taxon>
    </lineage>
</organism>
<keyword evidence="5" id="KW-0547">Nucleotide-binding</keyword>
<keyword evidence="7" id="KW-0067">ATP-binding</keyword>
<comment type="caution">
    <text evidence="10">The sequence shown here is derived from an EMBL/GenBank/DDBJ whole genome shotgun (WGS) entry which is preliminary data.</text>
</comment>
<proteinExistence type="predicted"/>
<dbReference type="PANTHER" id="PTHR45453:SF3">
    <property type="entry name" value="HISTIDINE KINASE"/>
    <property type="match status" value="1"/>
</dbReference>
<evidence type="ECO:0000256" key="4">
    <source>
        <dbReference type="ARBA" id="ARBA00022679"/>
    </source>
</evidence>
<dbReference type="PROSITE" id="PS50109">
    <property type="entry name" value="HIS_KIN"/>
    <property type="match status" value="1"/>
</dbReference>
<dbReference type="Proteomes" id="UP001519887">
    <property type="component" value="Unassembled WGS sequence"/>
</dbReference>
<dbReference type="InterPro" id="IPR003594">
    <property type="entry name" value="HATPase_dom"/>
</dbReference>
<feature type="domain" description="Histidine kinase" evidence="9">
    <location>
        <begin position="1"/>
        <end position="168"/>
    </location>
</feature>
<keyword evidence="8" id="KW-0902">Two-component regulatory system</keyword>
<evidence type="ECO:0000256" key="7">
    <source>
        <dbReference type="ARBA" id="ARBA00022840"/>
    </source>
</evidence>
<protein>
    <recommendedName>
        <fullName evidence="3">histidine kinase</fullName>
        <ecNumber evidence="3">2.7.13.3</ecNumber>
    </recommendedName>
</protein>
<dbReference type="Pfam" id="PF02518">
    <property type="entry name" value="HATPase_c"/>
    <property type="match status" value="1"/>
</dbReference>
<evidence type="ECO:0000259" key="9">
    <source>
        <dbReference type="PROSITE" id="PS50109"/>
    </source>
</evidence>
<evidence type="ECO:0000313" key="10">
    <source>
        <dbReference type="EMBL" id="MBW7459161.1"/>
    </source>
</evidence>
<dbReference type="EC" id="2.7.13.3" evidence="3"/>
<evidence type="ECO:0000256" key="8">
    <source>
        <dbReference type="ARBA" id="ARBA00023012"/>
    </source>
</evidence>
<keyword evidence="4" id="KW-0808">Transferase</keyword>
<dbReference type="SUPFAM" id="SSF55874">
    <property type="entry name" value="ATPase domain of HSP90 chaperone/DNA topoisomerase II/histidine kinase"/>
    <property type="match status" value="1"/>
</dbReference>
<evidence type="ECO:0000313" key="11">
    <source>
        <dbReference type="Proteomes" id="UP001519887"/>
    </source>
</evidence>
<comment type="catalytic activity">
    <reaction evidence="1">
        <text>ATP + protein L-histidine = ADP + protein N-phospho-L-histidine.</text>
        <dbReference type="EC" id="2.7.13.3"/>
    </reaction>
</comment>
<comment type="subcellular location">
    <subcellularLocation>
        <location evidence="2">Membrane</location>
    </subcellularLocation>
</comment>
<dbReference type="EMBL" id="JAHZIK010001509">
    <property type="protein sequence ID" value="MBW7459161.1"/>
    <property type="molecule type" value="Genomic_DNA"/>
</dbReference>
<keyword evidence="6" id="KW-0418">Kinase</keyword>
<dbReference type="SMART" id="SM00387">
    <property type="entry name" value="HATPase_c"/>
    <property type="match status" value="1"/>
</dbReference>
<dbReference type="PANTHER" id="PTHR45453">
    <property type="entry name" value="PHOSPHATE REGULON SENSOR PROTEIN PHOR"/>
    <property type="match status" value="1"/>
</dbReference>
<reference evidence="10 11" key="1">
    <citation type="submission" date="2021-07" db="EMBL/GenBank/DDBJ databases">
        <title>Paenibacillus radiodurans sp. nov., isolated from the southeastern edge of Tengger Desert.</title>
        <authorList>
            <person name="Zhang G."/>
        </authorList>
    </citation>
    <scope>NUCLEOTIDE SEQUENCE [LARGE SCALE GENOMIC DNA]</scope>
    <source>
        <strain evidence="10 11">CCM 7311</strain>
    </source>
</reference>
<name>A0ABS7CDZ9_9BACL</name>
<dbReference type="InterPro" id="IPR050351">
    <property type="entry name" value="BphY/WalK/GraS-like"/>
</dbReference>
<gene>
    <name evidence="10" type="ORF">K0U00_34430</name>
</gene>
<sequence length="168" mass="18011">VKDMTIECELPQEAVIAADERLMAKAVSNIIGNAVQYSGDGEHVYVRITEMKEPQAGEAFIPLSSAAGRGVTSGMGAGMEQDGADAKAGRMKRQYKLEVVNTGAQLDEAKLPRLFEPFYRVEESRNRATGGSGLGLYIVSKVFDAHGASYGIENTPRGVKFSVVLQVA</sequence>
<evidence type="ECO:0000256" key="5">
    <source>
        <dbReference type="ARBA" id="ARBA00022741"/>
    </source>
</evidence>
<evidence type="ECO:0000256" key="1">
    <source>
        <dbReference type="ARBA" id="ARBA00000085"/>
    </source>
</evidence>
<dbReference type="InterPro" id="IPR004358">
    <property type="entry name" value="Sig_transdc_His_kin-like_C"/>
</dbReference>
<evidence type="ECO:0000256" key="3">
    <source>
        <dbReference type="ARBA" id="ARBA00012438"/>
    </source>
</evidence>
<dbReference type="PRINTS" id="PR00344">
    <property type="entry name" value="BCTRLSENSOR"/>
</dbReference>